<keyword evidence="7" id="KW-1185">Reference proteome</keyword>
<dbReference type="SUPFAM" id="SSF51735">
    <property type="entry name" value="NAD(P)-binding Rossmann-fold domains"/>
    <property type="match status" value="1"/>
</dbReference>
<evidence type="ECO:0000256" key="2">
    <source>
        <dbReference type="ARBA" id="ARBA00022833"/>
    </source>
</evidence>
<comment type="caution">
    <text evidence="6">The sequence shown here is derived from an EMBL/GenBank/DDBJ whole genome shotgun (WGS) entry which is preliminary data.</text>
</comment>
<dbReference type="CDD" id="cd08261">
    <property type="entry name" value="Zn_ADH7"/>
    <property type="match status" value="1"/>
</dbReference>
<gene>
    <name evidence="6" type="ORF">J3A84_09190</name>
</gene>
<dbReference type="EMBL" id="JAFNJU010000006">
    <property type="protein sequence ID" value="MBO1265200.1"/>
    <property type="molecule type" value="Genomic_DNA"/>
</dbReference>
<sequence length="338" mass="36588">MKAIQITEPRKLEIVEVEKPMLKDSDEVMIKVKAAGICGSDVHIYHGTNPMATYPRIIGHEFTGEVVEVGTSVQNVAIGDKVVVEPILYCGECYACRSGRPNVCEKLEAMGVHVDGGMREFIVVPSAKAHKVSPDLPYEMSVVVEPFTIAAQSTWRGDVKKGETCLIMGAGPIGQAILQYALLKGATCIVSDIDNERLDDAKKLGATHVINPLEVDVVEKARELTGGSGPNVTIDSACTLKTFEQAVEMTSPAGRVVVLGFSVEPSKIAQVHITKKELTIVGSRLQTNKFGEVIGYLNTGALNPEGFVTHKFHFLDAQKAMDLVEDPSIKKNKVIITF</sequence>
<proteinExistence type="inferred from homology"/>
<dbReference type="AlphaFoldDB" id="A0A939KL12"/>
<keyword evidence="1 4" id="KW-0479">Metal-binding</keyword>
<dbReference type="Pfam" id="PF08240">
    <property type="entry name" value="ADH_N"/>
    <property type="match status" value="1"/>
</dbReference>
<dbReference type="Pfam" id="PF00107">
    <property type="entry name" value="ADH_zinc_N"/>
    <property type="match status" value="1"/>
</dbReference>
<keyword evidence="2 4" id="KW-0862">Zinc</keyword>
<evidence type="ECO:0000256" key="3">
    <source>
        <dbReference type="ARBA" id="ARBA00023002"/>
    </source>
</evidence>
<dbReference type="GO" id="GO:0008270">
    <property type="term" value="F:zinc ion binding"/>
    <property type="evidence" value="ECO:0007669"/>
    <property type="project" value="InterPro"/>
</dbReference>
<dbReference type="SMART" id="SM00829">
    <property type="entry name" value="PKS_ER"/>
    <property type="match status" value="1"/>
</dbReference>
<evidence type="ECO:0000256" key="1">
    <source>
        <dbReference type="ARBA" id="ARBA00022723"/>
    </source>
</evidence>
<reference evidence="6" key="1">
    <citation type="submission" date="2021-03" db="EMBL/GenBank/DDBJ databases">
        <title>Proteiniclasticum marinus sp. nov., isolated from tidal flat sediment.</title>
        <authorList>
            <person name="Namirimu T."/>
            <person name="Yang J.-A."/>
            <person name="Yang S.-H."/>
            <person name="Kim Y.-J."/>
            <person name="Kwon K.K."/>
        </authorList>
    </citation>
    <scope>NUCLEOTIDE SEQUENCE</scope>
    <source>
        <strain evidence="6">SCR006</strain>
    </source>
</reference>
<dbReference type="InterPro" id="IPR020843">
    <property type="entry name" value="ER"/>
</dbReference>
<dbReference type="GO" id="GO:0016491">
    <property type="term" value="F:oxidoreductase activity"/>
    <property type="evidence" value="ECO:0007669"/>
    <property type="project" value="UniProtKB-KW"/>
</dbReference>
<comment type="cofactor">
    <cofactor evidence="4">
        <name>Zn(2+)</name>
        <dbReference type="ChEBI" id="CHEBI:29105"/>
    </cofactor>
</comment>
<organism evidence="6 7">
    <name type="scientific">Proteiniclasticum aestuarii</name>
    <dbReference type="NCBI Taxonomy" id="2817862"/>
    <lineage>
        <taxon>Bacteria</taxon>
        <taxon>Bacillati</taxon>
        <taxon>Bacillota</taxon>
        <taxon>Clostridia</taxon>
        <taxon>Eubacteriales</taxon>
        <taxon>Clostridiaceae</taxon>
        <taxon>Proteiniclasticum</taxon>
    </lineage>
</organism>
<dbReference type="Proteomes" id="UP000664218">
    <property type="component" value="Unassembled WGS sequence"/>
</dbReference>
<dbReference type="Gene3D" id="3.90.180.10">
    <property type="entry name" value="Medium-chain alcohol dehydrogenases, catalytic domain"/>
    <property type="match status" value="1"/>
</dbReference>
<evidence type="ECO:0000259" key="5">
    <source>
        <dbReference type="SMART" id="SM00829"/>
    </source>
</evidence>
<dbReference type="SUPFAM" id="SSF50129">
    <property type="entry name" value="GroES-like"/>
    <property type="match status" value="1"/>
</dbReference>
<evidence type="ECO:0000313" key="6">
    <source>
        <dbReference type="EMBL" id="MBO1265200.1"/>
    </source>
</evidence>
<evidence type="ECO:0000313" key="7">
    <source>
        <dbReference type="Proteomes" id="UP000664218"/>
    </source>
</evidence>
<dbReference type="RefSeq" id="WP_207599719.1">
    <property type="nucleotide sequence ID" value="NZ_JAFNJU010000006.1"/>
</dbReference>
<dbReference type="InterPro" id="IPR013149">
    <property type="entry name" value="ADH-like_C"/>
</dbReference>
<keyword evidence="3" id="KW-0560">Oxidoreductase</keyword>
<dbReference type="PANTHER" id="PTHR43401">
    <property type="entry name" value="L-THREONINE 3-DEHYDROGENASE"/>
    <property type="match status" value="1"/>
</dbReference>
<comment type="similarity">
    <text evidence="4">Belongs to the zinc-containing alcohol dehydrogenase family.</text>
</comment>
<dbReference type="Gene3D" id="3.40.50.720">
    <property type="entry name" value="NAD(P)-binding Rossmann-like Domain"/>
    <property type="match status" value="1"/>
</dbReference>
<dbReference type="PROSITE" id="PS00059">
    <property type="entry name" value="ADH_ZINC"/>
    <property type="match status" value="1"/>
</dbReference>
<evidence type="ECO:0000256" key="4">
    <source>
        <dbReference type="RuleBase" id="RU361277"/>
    </source>
</evidence>
<protein>
    <submittedName>
        <fullName evidence="6">Zinc-binding alcohol dehydrogenase family protein</fullName>
    </submittedName>
</protein>
<feature type="domain" description="Enoyl reductase (ER)" evidence="5">
    <location>
        <begin position="7"/>
        <end position="336"/>
    </location>
</feature>
<dbReference type="InterPro" id="IPR002328">
    <property type="entry name" value="ADH_Zn_CS"/>
</dbReference>
<dbReference type="InterPro" id="IPR013154">
    <property type="entry name" value="ADH-like_N"/>
</dbReference>
<dbReference type="InterPro" id="IPR036291">
    <property type="entry name" value="NAD(P)-bd_dom_sf"/>
</dbReference>
<name>A0A939KL12_9CLOT</name>
<dbReference type="InterPro" id="IPR011032">
    <property type="entry name" value="GroES-like_sf"/>
</dbReference>
<dbReference type="PANTHER" id="PTHR43401:SF2">
    <property type="entry name" value="L-THREONINE 3-DEHYDROGENASE"/>
    <property type="match status" value="1"/>
</dbReference>
<accession>A0A939KL12</accession>
<dbReference type="InterPro" id="IPR050129">
    <property type="entry name" value="Zn_alcohol_dh"/>
</dbReference>